<keyword evidence="4 8" id="KW-0863">Zinc-finger</keyword>
<dbReference type="InterPro" id="IPR036236">
    <property type="entry name" value="Znf_C2H2_sf"/>
</dbReference>
<feature type="domain" description="C2H2-type" evidence="10">
    <location>
        <begin position="838"/>
        <end position="866"/>
    </location>
</feature>
<evidence type="ECO:0000256" key="6">
    <source>
        <dbReference type="ARBA" id="ARBA00023125"/>
    </source>
</evidence>
<dbReference type="GO" id="GO:0008170">
    <property type="term" value="F:N-methyltransferase activity"/>
    <property type="evidence" value="ECO:0007669"/>
    <property type="project" value="UniProtKB-ARBA"/>
</dbReference>
<evidence type="ECO:0000256" key="3">
    <source>
        <dbReference type="ARBA" id="ARBA00022737"/>
    </source>
</evidence>
<keyword evidence="3" id="KW-0677">Repeat</keyword>
<dbReference type="Pfam" id="PF00096">
    <property type="entry name" value="zf-C2H2"/>
    <property type="match status" value="1"/>
</dbReference>
<feature type="region of interest" description="Disordered" evidence="9">
    <location>
        <begin position="1058"/>
        <end position="1082"/>
    </location>
</feature>
<feature type="domain" description="C2H2-type" evidence="10">
    <location>
        <begin position="744"/>
        <end position="772"/>
    </location>
</feature>
<feature type="compositionally biased region" description="Basic and acidic residues" evidence="9">
    <location>
        <begin position="527"/>
        <end position="537"/>
    </location>
</feature>
<dbReference type="GeneID" id="107217812"/>
<dbReference type="InParanoid" id="A0A6J0B9T5"/>
<evidence type="ECO:0000259" key="10">
    <source>
        <dbReference type="PROSITE" id="PS50157"/>
    </source>
</evidence>
<dbReference type="InterPro" id="IPR001214">
    <property type="entry name" value="SET_dom"/>
</dbReference>
<dbReference type="FunFam" id="3.30.160.60:FF:001636">
    <property type="entry name" value="CLUMA_CG004886, isoform A"/>
    <property type="match status" value="1"/>
</dbReference>
<dbReference type="GO" id="GO:0005634">
    <property type="term" value="C:nucleus"/>
    <property type="evidence" value="ECO:0007669"/>
    <property type="project" value="UniProtKB-SubCell"/>
</dbReference>
<feature type="compositionally biased region" description="Basic residues" evidence="9">
    <location>
        <begin position="153"/>
        <end position="181"/>
    </location>
</feature>
<feature type="compositionally biased region" description="Basic and acidic residues" evidence="9">
    <location>
        <begin position="1006"/>
        <end position="1017"/>
    </location>
</feature>
<dbReference type="PANTHER" id="PTHR24376">
    <property type="entry name" value="ZINC FINGER PROTEIN"/>
    <property type="match status" value="1"/>
</dbReference>
<dbReference type="GO" id="GO:0008270">
    <property type="term" value="F:zinc ion binding"/>
    <property type="evidence" value="ECO:0007669"/>
    <property type="project" value="UniProtKB-KW"/>
</dbReference>
<feature type="compositionally biased region" description="Acidic residues" evidence="9">
    <location>
        <begin position="538"/>
        <end position="547"/>
    </location>
</feature>
<dbReference type="Pfam" id="PF21549">
    <property type="entry name" value="PRDM2_PR"/>
    <property type="match status" value="1"/>
</dbReference>
<dbReference type="InterPro" id="IPR046341">
    <property type="entry name" value="SET_dom_sf"/>
</dbReference>
<protein>
    <submittedName>
        <fullName evidence="13">Uncharacterized protein LOC107217812</fullName>
    </submittedName>
</protein>
<keyword evidence="2" id="KW-0479">Metal-binding</keyword>
<feature type="compositionally biased region" description="Basic and acidic residues" evidence="9">
    <location>
        <begin position="206"/>
        <end position="220"/>
    </location>
</feature>
<feature type="region of interest" description="Disordered" evidence="9">
    <location>
        <begin position="201"/>
        <end position="251"/>
    </location>
</feature>
<feature type="region of interest" description="Disordered" evidence="9">
    <location>
        <begin position="1410"/>
        <end position="1446"/>
    </location>
</feature>
<dbReference type="RefSeq" id="XP_015510971.1">
    <property type="nucleotide sequence ID" value="XM_015655485.2"/>
</dbReference>
<evidence type="ECO:0000313" key="13">
    <source>
        <dbReference type="RefSeq" id="XP_015510971.1"/>
    </source>
</evidence>
<dbReference type="GO" id="GO:0001228">
    <property type="term" value="F:DNA-binding transcription activator activity, RNA polymerase II-specific"/>
    <property type="evidence" value="ECO:0007669"/>
    <property type="project" value="TreeGrafter"/>
</dbReference>
<feature type="region of interest" description="Disordered" evidence="9">
    <location>
        <begin position="1246"/>
        <end position="1272"/>
    </location>
</feature>
<gene>
    <name evidence="13" type="primary">LOC107217812</name>
</gene>
<feature type="domain" description="C2H2-type" evidence="10">
    <location>
        <begin position="897"/>
        <end position="927"/>
    </location>
</feature>
<dbReference type="GO" id="GO:0000978">
    <property type="term" value="F:RNA polymerase II cis-regulatory region sequence-specific DNA binding"/>
    <property type="evidence" value="ECO:0007669"/>
    <property type="project" value="TreeGrafter"/>
</dbReference>
<evidence type="ECO:0000256" key="2">
    <source>
        <dbReference type="ARBA" id="ARBA00022723"/>
    </source>
</evidence>
<feature type="compositionally biased region" description="Basic residues" evidence="9">
    <location>
        <begin position="402"/>
        <end position="423"/>
    </location>
</feature>
<sequence length="1473" mass="166886">MPKNSTRHAIESGTKRSHVRPTVRAPPAENKHYRSIHIGVVNGKRWIQLKKRLRLGTDEDLAGHLLDLGESAQRLNKRCQNGLDWKADCEDEGNRPKSVAVENEADEGEEPLRRSPRKQLLLPVPEAQSSVPKTDKVPEAEAESETLESLSKVHVRRSSRNKHHKSKTKHHKVKRRKRKHLKVSDNTAVELEEGCVAPELVTHHKSHEDSIEKREKRISDNDTDSSASHKGNSGKAEEPELHVDVDKPKTEDVDKVRLAECVQGTVNGFDNAPEDKEISCKETGVADDAVLKVEKNEGSQIANDEGEKLPAVSTSKRKTVIGFKEAIQDLSRMKKSEELNNSDTDMTGDKVGDDDTPQLSKVDNIPDERKLRKKRKRIRYEADRDCRDIKSVSDDVTDEHVHKHRKRKHKHTGEHKNKKHHDVRKAPQNGIIVPDKSVMPISVIEDATPVVPESILMENNSEISLTEPQRVAIKIKLCQECNSRHLQDACPLLKPQYTILDSTTYANWLNKHVDNPEVQKTVCCKDPMSEGYDKPPDDGFESDDDQINSEQSKQRIKVESEEKQLIFDKDRPIYARDSLPECLELKVTSHDHGLGVYAKSRLPMYSRLGPLVGIPVKEMDIPDDFSMRHIWEMEHNGKTSYISTTDPLRSNWVRYMRPADTKEERSVIVVGKEGELHLITTQNISPGTELTYWADSQSSAWTRKNKMDKTNCGGCNLNFAHPIYYRLHCCIFHDTNYSLTIRKYHCKVCGAAVLGKDNIMKHAAELHAGRGAYQCQYCKKFFLRLNYLEMHRTYGCSQNPQRARPLCDFCGRKFCQPQKLKVHIKRMHSDMSEVLREFQCKLCLKLLGSRAALQRHMKEVHHKDVIGAATCDRCGKMFQNKSNLKIHMLTHSGVKPFKCKENSCKAAFTTKQCLQFHYKKVHGLTEEMMPKIERSVAYTFDAYSGGLIEDTGRGKTPRLSRQSSQDNSNSLPSLDECSSESSSKAEVPIKLTQPESVEYQNNEDDPPAKDEFEHDNHQPSSPQSSTLHIVDSIESNVENIRPETDLYTTARLQSKGSKKWMGEFSTPTTSEIPAQPQSSSAPQDVYEFEDRKEEGKITQTLIDESKLGLNVYRRTESSNASLLVEAALDAAERDIGAVSSPILEDNDRDTNLYSISTHLHSPMPQRSPDTHLDSYIQQQELMSPTPTPDNRHTPPSHLHMDYHLHRPVDYMNARTHNMEQYLHHEDLPRVTSPNNYIHVQDLVSPAATPNPRYQDVHHHQVPTDNLSSDEGDSVAQNLSLSVKEKDPLQLDLSTSYKYDTIESDFGRERTNFEPLVLNSSELQGLDMSARGFHHSFGAQVQNVRYHHHLYEITERQSVDLSRTGGYSMSPPPPPPSYPHNDVLRVVSLDLTPGGRHSVDLSLSRSHHLHGTGTRLLTSPQPSSVSNSHVVPDTIDGRIMSPPPPPPGYNPTYPVSPAPYHPPRPGYHHYSGYY</sequence>
<evidence type="ECO:0000256" key="1">
    <source>
        <dbReference type="ARBA" id="ARBA00004123"/>
    </source>
</evidence>
<dbReference type="InterPro" id="IPR013087">
    <property type="entry name" value="Znf_C2H2_type"/>
</dbReference>
<accession>A0A6J0B9T5</accession>
<evidence type="ECO:0000256" key="4">
    <source>
        <dbReference type="ARBA" id="ARBA00022771"/>
    </source>
</evidence>
<keyword evidence="12" id="KW-1185">Reference proteome</keyword>
<comment type="subcellular location">
    <subcellularLocation>
        <location evidence="1">Nucleus</location>
    </subcellularLocation>
</comment>
<keyword evidence="7" id="KW-0539">Nucleus</keyword>
<feature type="compositionally biased region" description="Polar residues" evidence="9">
    <location>
        <begin position="1065"/>
        <end position="1082"/>
    </location>
</feature>
<keyword evidence="5" id="KW-0862">Zinc</keyword>
<organism evidence="13">
    <name type="scientific">Neodiprion lecontei</name>
    <name type="common">Redheaded pine sawfly</name>
    <dbReference type="NCBI Taxonomy" id="441921"/>
    <lineage>
        <taxon>Eukaryota</taxon>
        <taxon>Metazoa</taxon>
        <taxon>Ecdysozoa</taxon>
        <taxon>Arthropoda</taxon>
        <taxon>Hexapoda</taxon>
        <taxon>Insecta</taxon>
        <taxon>Pterygota</taxon>
        <taxon>Neoptera</taxon>
        <taxon>Endopterygota</taxon>
        <taxon>Hymenoptera</taxon>
        <taxon>Tenthredinoidea</taxon>
        <taxon>Diprionidae</taxon>
        <taxon>Diprioninae</taxon>
        <taxon>Neodiprion</taxon>
    </lineage>
</organism>
<evidence type="ECO:0000256" key="5">
    <source>
        <dbReference type="ARBA" id="ARBA00022833"/>
    </source>
</evidence>
<evidence type="ECO:0000256" key="9">
    <source>
        <dbReference type="SAM" id="MobiDB-lite"/>
    </source>
</evidence>
<feature type="domain" description="C2H2-type" evidence="10">
    <location>
        <begin position="805"/>
        <end position="833"/>
    </location>
</feature>
<dbReference type="GO" id="GO:0008757">
    <property type="term" value="F:S-adenosylmethionine-dependent methyltransferase activity"/>
    <property type="evidence" value="ECO:0007669"/>
    <property type="project" value="UniProtKB-ARBA"/>
</dbReference>
<feature type="compositionally biased region" description="Basic and acidic residues" evidence="9">
    <location>
        <begin position="235"/>
        <end position="251"/>
    </location>
</feature>
<reference evidence="13" key="1">
    <citation type="submission" date="2025-08" db="UniProtKB">
        <authorList>
            <consortium name="RefSeq"/>
        </authorList>
    </citation>
    <scope>IDENTIFICATION</scope>
    <source>
        <tissue evidence="13">Thorax and Abdomen</tissue>
    </source>
</reference>
<feature type="region of interest" description="Disordered" evidence="9">
    <location>
        <begin position="87"/>
        <end position="182"/>
    </location>
</feature>
<evidence type="ECO:0000256" key="8">
    <source>
        <dbReference type="PROSITE-ProRule" id="PRU00042"/>
    </source>
</evidence>
<dbReference type="Gene3D" id="3.30.160.60">
    <property type="entry name" value="Classic Zinc Finger"/>
    <property type="match status" value="4"/>
</dbReference>
<dbReference type="PROSITE" id="PS50280">
    <property type="entry name" value="SET"/>
    <property type="match status" value="1"/>
</dbReference>
<feature type="compositionally biased region" description="Polar residues" evidence="9">
    <location>
        <begin position="959"/>
        <end position="969"/>
    </location>
</feature>
<dbReference type="GO" id="GO:0008276">
    <property type="term" value="F:protein methyltransferase activity"/>
    <property type="evidence" value="ECO:0007669"/>
    <property type="project" value="UniProtKB-ARBA"/>
</dbReference>
<evidence type="ECO:0000256" key="7">
    <source>
        <dbReference type="ARBA" id="ARBA00023242"/>
    </source>
</evidence>
<evidence type="ECO:0000259" key="11">
    <source>
        <dbReference type="PROSITE" id="PS50280"/>
    </source>
</evidence>
<feature type="region of interest" description="Disordered" evidence="9">
    <location>
        <begin position="332"/>
        <end position="362"/>
    </location>
</feature>
<name>A0A6J0B9T5_NEOLC</name>
<feature type="compositionally biased region" description="Low complexity" evidence="9">
    <location>
        <begin position="970"/>
        <end position="982"/>
    </location>
</feature>
<feature type="region of interest" description="Disordered" evidence="9">
    <location>
        <begin position="1"/>
        <end position="30"/>
    </location>
</feature>
<dbReference type="PROSITE" id="PS00028">
    <property type="entry name" value="ZINC_FINGER_C2H2_1"/>
    <property type="match status" value="5"/>
</dbReference>
<dbReference type="SMART" id="SM00355">
    <property type="entry name" value="ZnF_C2H2"/>
    <property type="match status" value="7"/>
</dbReference>
<feature type="compositionally biased region" description="Polar residues" evidence="9">
    <location>
        <begin position="1414"/>
        <end position="1428"/>
    </location>
</feature>
<dbReference type="OrthoDB" id="6369905at2759"/>
<dbReference type="PROSITE" id="PS50157">
    <property type="entry name" value="ZINC_FINGER_C2H2_2"/>
    <property type="match status" value="6"/>
</dbReference>
<keyword evidence="6" id="KW-0238">DNA-binding</keyword>
<feature type="domain" description="C2H2-type" evidence="10">
    <location>
        <begin position="869"/>
        <end position="896"/>
    </location>
</feature>
<feature type="region of interest" description="Disordered" evidence="9">
    <location>
        <begin position="396"/>
        <end position="423"/>
    </location>
</feature>
<feature type="region of interest" description="Disordered" evidence="9">
    <location>
        <begin position="525"/>
        <end position="555"/>
    </location>
</feature>
<proteinExistence type="predicted"/>
<dbReference type="Gene3D" id="2.170.270.10">
    <property type="entry name" value="SET domain"/>
    <property type="match status" value="1"/>
</dbReference>
<feature type="domain" description="SET" evidence="11">
    <location>
        <begin position="581"/>
        <end position="695"/>
    </location>
</feature>
<feature type="compositionally biased region" description="Polar residues" evidence="9">
    <location>
        <begin position="1018"/>
        <end position="1028"/>
    </location>
</feature>
<feature type="domain" description="C2H2-type" evidence="10">
    <location>
        <begin position="773"/>
        <end position="800"/>
    </location>
</feature>
<dbReference type="Proteomes" id="UP000829291">
    <property type="component" value="Chromosome 2"/>
</dbReference>
<evidence type="ECO:0000313" key="12">
    <source>
        <dbReference type="Proteomes" id="UP000829291"/>
    </source>
</evidence>
<dbReference type="PANTHER" id="PTHR24376:SF243">
    <property type="entry name" value="C2H2-TYPE DOMAIN-CONTAINING PROTEIN"/>
    <property type="match status" value="1"/>
</dbReference>
<feature type="region of interest" description="Disordered" evidence="9">
    <location>
        <begin position="949"/>
        <end position="1028"/>
    </location>
</feature>
<dbReference type="SUPFAM" id="SSF57667">
    <property type="entry name" value="beta-beta-alpha zinc fingers"/>
    <property type="match status" value="3"/>
</dbReference>
<dbReference type="KEGG" id="nlo:107217812"/>